<evidence type="ECO:0000313" key="1">
    <source>
        <dbReference type="EMBL" id="HGM46176.1"/>
    </source>
</evidence>
<protein>
    <recommendedName>
        <fullName evidence="2">Ribbon-helix-helix protein, CopG family</fullName>
    </recommendedName>
</protein>
<evidence type="ECO:0008006" key="2">
    <source>
        <dbReference type="Google" id="ProtNLM"/>
    </source>
</evidence>
<sequence length="95" mass="10973">MVAGKVKVTLSLREDLVRRLKSRLALEGKSLSEVVEESLTVYEGAELLERICDELGLEKRFYSRFEVEADRPKGFKAEEVVREVRDERAERLPGY</sequence>
<accession>A0A7C4D2J5</accession>
<name>A0A7C4D2J5_THEPE</name>
<proteinExistence type="predicted"/>
<gene>
    <name evidence="1" type="ORF">ENU21_00280</name>
</gene>
<organism evidence="1">
    <name type="scientific">Thermofilum pendens</name>
    <dbReference type="NCBI Taxonomy" id="2269"/>
    <lineage>
        <taxon>Archaea</taxon>
        <taxon>Thermoproteota</taxon>
        <taxon>Thermoprotei</taxon>
        <taxon>Thermofilales</taxon>
        <taxon>Thermofilaceae</taxon>
        <taxon>Thermofilum</taxon>
    </lineage>
</organism>
<reference evidence="1" key="1">
    <citation type="journal article" date="2020" name="mSystems">
        <title>Genome- and Community-Level Interaction Insights into Carbon Utilization and Element Cycling Functions of Hydrothermarchaeota in Hydrothermal Sediment.</title>
        <authorList>
            <person name="Zhou Z."/>
            <person name="Liu Y."/>
            <person name="Xu W."/>
            <person name="Pan J."/>
            <person name="Luo Z.H."/>
            <person name="Li M."/>
        </authorList>
    </citation>
    <scope>NUCLEOTIDE SEQUENCE</scope>
    <source>
        <strain evidence="1">SpSt-649</strain>
    </source>
</reference>
<comment type="caution">
    <text evidence="1">The sequence shown here is derived from an EMBL/GenBank/DDBJ whole genome shotgun (WGS) entry which is preliminary data.</text>
</comment>
<dbReference type="AlphaFoldDB" id="A0A7C4D2J5"/>
<dbReference type="EMBL" id="DTBQ01000010">
    <property type="protein sequence ID" value="HGM46176.1"/>
    <property type="molecule type" value="Genomic_DNA"/>
</dbReference>